<dbReference type="SUPFAM" id="SSF53850">
    <property type="entry name" value="Periplasmic binding protein-like II"/>
    <property type="match status" value="1"/>
</dbReference>
<evidence type="ECO:0000256" key="8">
    <source>
        <dbReference type="SAM" id="SignalP"/>
    </source>
</evidence>
<evidence type="ECO:0000256" key="6">
    <source>
        <dbReference type="ARBA" id="ARBA00022729"/>
    </source>
</evidence>
<feature type="signal peptide" evidence="8">
    <location>
        <begin position="1"/>
        <end position="24"/>
    </location>
</feature>
<accession>A0ABW5DLB3</accession>
<dbReference type="RefSeq" id="WP_379874791.1">
    <property type="nucleotide sequence ID" value="NZ_JBHUIP010000003.1"/>
</dbReference>
<name>A0ABW5DLB3_9PROT</name>
<comment type="caution">
    <text evidence="9">The sequence shown here is derived from an EMBL/GenBank/DDBJ whole genome shotgun (WGS) entry which is preliminary data.</text>
</comment>
<comment type="function">
    <text evidence="7">Part of the ABC transporter complex UgpBAEC involved in sn-glycerol-3-phosphate (G3P) import. Binds G3P.</text>
</comment>
<protein>
    <recommendedName>
        <fullName evidence="4">sn-glycerol-3-phosphate-binding periplasmic protein UgpB</fullName>
    </recommendedName>
</protein>
<dbReference type="InterPro" id="IPR050490">
    <property type="entry name" value="Bact_solute-bd_prot1"/>
</dbReference>
<evidence type="ECO:0000256" key="5">
    <source>
        <dbReference type="ARBA" id="ARBA00022448"/>
    </source>
</evidence>
<dbReference type="EMBL" id="JBHUIP010000003">
    <property type="protein sequence ID" value="MFD2261877.1"/>
    <property type="molecule type" value="Genomic_DNA"/>
</dbReference>
<dbReference type="InterPro" id="IPR006059">
    <property type="entry name" value="SBP"/>
</dbReference>
<dbReference type="Gene3D" id="3.40.190.10">
    <property type="entry name" value="Periplasmic binding protein-like II"/>
    <property type="match status" value="1"/>
</dbReference>
<keyword evidence="10" id="KW-1185">Reference proteome</keyword>
<evidence type="ECO:0000313" key="9">
    <source>
        <dbReference type="EMBL" id="MFD2261877.1"/>
    </source>
</evidence>
<keyword evidence="5" id="KW-0813">Transport</keyword>
<comment type="subcellular location">
    <subcellularLocation>
        <location evidence="1">Periplasm</location>
    </subcellularLocation>
</comment>
<evidence type="ECO:0000256" key="7">
    <source>
        <dbReference type="ARBA" id="ARBA00034473"/>
    </source>
</evidence>
<keyword evidence="6 8" id="KW-0732">Signal</keyword>
<dbReference type="Proteomes" id="UP001597295">
    <property type="component" value="Unassembled WGS sequence"/>
</dbReference>
<gene>
    <name evidence="9" type="ORF">ACFSM5_03190</name>
</gene>
<comment type="subunit">
    <text evidence="3">The complex is composed of two ATP-binding proteins (UgpC), two transmembrane proteins (UgpA and UgpE) and a solute-binding protein (UgpB).</text>
</comment>
<evidence type="ECO:0000313" key="10">
    <source>
        <dbReference type="Proteomes" id="UP001597295"/>
    </source>
</evidence>
<reference evidence="10" key="1">
    <citation type="journal article" date="2019" name="Int. J. Syst. Evol. Microbiol.">
        <title>The Global Catalogue of Microorganisms (GCM) 10K type strain sequencing project: providing services to taxonomists for standard genome sequencing and annotation.</title>
        <authorList>
            <consortium name="The Broad Institute Genomics Platform"/>
            <consortium name="The Broad Institute Genome Sequencing Center for Infectious Disease"/>
            <person name="Wu L."/>
            <person name="Ma J."/>
        </authorList>
    </citation>
    <scope>NUCLEOTIDE SEQUENCE [LARGE SCALE GENOMIC DNA]</scope>
    <source>
        <strain evidence="10">CGMCC 1.19062</strain>
    </source>
</reference>
<dbReference type="Pfam" id="PF13416">
    <property type="entry name" value="SBP_bac_8"/>
    <property type="match status" value="1"/>
</dbReference>
<organism evidence="9 10">
    <name type="scientific">Lacibacterium aquatile</name>
    <dbReference type="NCBI Taxonomy" id="1168082"/>
    <lineage>
        <taxon>Bacteria</taxon>
        <taxon>Pseudomonadati</taxon>
        <taxon>Pseudomonadota</taxon>
        <taxon>Alphaproteobacteria</taxon>
        <taxon>Rhodospirillales</taxon>
        <taxon>Rhodospirillaceae</taxon>
    </lineage>
</organism>
<evidence type="ECO:0000256" key="1">
    <source>
        <dbReference type="ARBA" id="ARBA00004418"/>
    </source>
</evidence>
<sequence>MRKLSALATSAALFGLLAATPALAATQVRVMWYSDGVEGEVLDDLVKRFEAANPDIDIVVDHVAYNVIRNTLPVQLESGKGPDIARVTELKTLAKHWLDLRPMLKNAKYWDDNFANYLDWMREDKTNALTGFMTQVTITGPFVNKTLFDQAGVKMPGDKATWDDWAKAVKEVADKQSVPMALAFDRSGHRFAGPAISMGAKFLDASGNPAVIDDGFKAMAERIAKWHEDGTMPKEIWGGVSGTTYKGANEEFSNGQLVMYMSGSWQIPQFAKTIGNNFDWMAVPNPCGPGGCTGMPGGAGLVAVKYTKSPEAVAKVMEYLASAPVMKEFAERTLFIPANDSLAKQALEFKTNDAQVKGALNAFVKETSKFADTAKVMPANKWSSVIYSVAIARLGQVVAGEIPLADAYTRINEDIKQKMAEAK</sequence>
<dbReference type="PANTHER" id="PTHR43649:SF31">
    <property type="entry name" value="SN-GLYCEROL-3-PHOSPHATE-BINDING PERIPLASMIC PROTEIN UGPB"/>
    <property type="match status" value="1"/>
</dbReference>
<feature type="chain" id="PRO_5045419323" description="sn-glycerol-3-phosphate-binding periplasmic protein UgpB" evidence="8">
    <location>
        <begin position="25"/>
        <end position="423"/>
    </location>
</feature>
<comment type="similarity">
    <text evidence="2">Belongs to the bacterial solute-binding protein 1 family.</text>
</comment>
<evidence type="ECO:0000256" key="2">
    <source>
        <dbReference type="ARBA" id="ARBA00008520"/>
    </source>
</evidence>
<evidence type="ECO:0000256" key="3">
    <source>
        <dbReference type="ARBA" id="ARBA00011557"/>
    </source>
</evidence>
<evidence type="ECO:0000256" key="4">
    <source>
        <dbReference type="ARBA" id="ARBA00017470"/>
    </source>
</evidence>
<proteinExistence type="inferred from homology"/>
<dbReference type="PANTHER" id="PTHR43649">
    <property type="entry name" value="ARABINOSE-BINDING PROTEIN-RELATED"/>
    <property type="match status" value="1"/>
</dbReference>